<dbReference type="Proteomes" id="UP000230084">
    <property type="component" value="Unassembled WGS sequence"/>
</dbReference>
<proteinExistence type="predicted"/>
<dbReference type="EMBL" id="PCYM01000002">
    <property type="protein sequence ID" value="PIR47746.1"/>
    <property type="molecule type" value="Genomic_DNA"/>
</dbReference>
<dbReference type="SUPFAM" id="SSF82771">
    <property type="entry name" value="GIY-YIG endonuclease"/>
    <property type="match status" value="1"/>
</dbReference>
<dbReference type="InterPro" id="IPR000305">
    <property type="entry name" value="GIY-YIG_endonuc"/>
</dbReference>
<accession>A0A2H0RMT0</accession>
<keyword evidence="2" id="KW-0255">Endonuclease</keyword>
<evidence type="ECO:0000313" key="2">
    <source>
        <dbReference type="EMBL" id="PIR47746.1"/>
    </source>
</evidence>
<dbReference type="InterPro" id="IPR035901">
    <property type="entry name" value="GIY-YIG_endonuc_sf"/>
</dbReference>
<comment type="caution">
    <text evidence="2">The sequence shown here is derived from an EMBL/GenBank/DDBJ whole genome shotgun (WGS) entry which is preliminary data.</text>
</comment>
<reference evidence="2 3" key="1">
    <citation type="submission" date="2017-09" db="EMBL/GenBank/DDBJ databases">
        <title>Depth-based differentiation of microbial function through sediment-hosted aquifers and enrichment of novel symbionts in the deep terrestrial subsurface.</title>
        <authorList>
            <person name="Probst A.J."/>
            <person name="Ladd B."/>
            <person name="Jarett J.K."/>
            <person name="Geller-Mcgrath D.E."/>
            <person name="Sieber C.M."/>
            <person name="Emerson J.B."/>
            <person name="Anantharaman K."/>
            <person name="Thomas B.C."/>
            <person name="Malmstrom R."/>
            <person name="Stieglmeier M."/>
            <person name="Klingl A."/>
            <person name="Woyke T."/>
            <person name="Ryan C.M."/>
            <person name="Banfield J.F."/>
        </authorList>
    </citation>
    <scope>NUCLEOTIDE SEQUENCE [LARGE SCALE GENOMIC DNA]</scope>
    <source>
        <strain evidence="2">CG10_big_fil_rev_8_21_14_0_10_50_16</strain>
    </source>
</reference>
<protein>
    <submittedName>
        <fullName evidence="2">Endonuclease</fullName>
    </submittedName>
</protein>
<gene>
    <name evidence="2" type="ORF">COV06_02010</name>
</gene>
<dbReference type="AlphaFoldDB" id="A0A2H0RMT0"/>
<organism evidence="2 3">
    <name type="scientific">Candidatus Uhrbacteria bacterium CG10_big_fil_rev_8_21_14_0_10_50_16</name>
    <dbReference type="NCBI Taxonomy" id="1975039"/>
    <lineage>
        <taxon>Bacteria</taxon>
        <taxon>Candidatus Uhriibacteriota</taxon>
    </lineage>
</organism>
<sequence>MITVYALVSEFDGTLYIGMCKDLDRRLSEHNSGRNRSTKHKRPFRVILTETHPDFIVGRIREKWLKSGEGRRYIKQYAGIV</sequence>
<keyword evidence="2" id="KW-0378">Hydrolase</keyword>
<evidence type="ECO:0000259" key="1">
    <source>
        <dbReference type="PROSITE" id="PS50164"/>
    </source>
</evidence>
<keyword evidence="2" id="KW-0540">Nuclease</keyword>
<evidence type="ECO:0000313" key="3">
    <source>
        <dbReference type="Proteomes" id="UP000230084"/>
    </source>
</evidence>
<dbReference type="Pfam" id="PF01541">
    <property type="entry name" value="GIY-YIG"/>
    <property type="match status" value="1"/>
</dbReference>
<dbReference type="Gene3D" id="3.40.1440.10">
    <property type="entry name" value="GIY-YIG endonuclease"/>
    <property type="match status" value="1"/>
</dbReference>
<dbReference type="GO" id="GO:0004519">
    <property type="term" value="F:endonuclease activity"/>
    <property type="evidence" value="ECO:0007669"/>
    <property type="project" value="UniProtKB-KW"/>
</dbReference>
<feature type="domain" description="GIY-YIG" evidence="1">
    <location>
        <begin position="1"/>
        <end position="75"/>
    </location>
</feature>
<name>A0A2H0RMT0_9BACT</name>
<dbReference type="PROSITE" id="PS50164">
    <property type="entry name" value="GIY_YIG"/>
    <property type="match status" value="1"/>
</dbReference>